<protein>
    <submittedName>
        <fullName evidence="7">ABC transporter ATP-binding protein</fullName>
    </submittedName>
</protein>
<proteinExistence type="inferred from homology"/>
<dbReference type="SUPFAM" id="SSF52540">
    <property type="entry name" value="P-loop containing nucleoside triphosphate hydrolases"/>
    <property type="match status" value="1"/>
</dbReference>
<dbReference type="EMBL" id="SXFB01000004">
    <property type="protein sequence ID" value="NFV25950.1"/>
    <property type="molecule type" value="Genomic_DNA"/>
</dbReference>
<comment type="similarity">
    <text evidence="1">Belongs to the ABC transporter superfamily.</text>
</comment>
<dbReference type="RefSeq" id="WP_003371442.1">
    <property type="nucleotide sequence ID" value="NZ_JACBBA010000001.1"/>
</dbReference>
<dbReference type="CDD" id="cd03220">
    <property type="entry name" value="ABC_KpsT_Wzt"/>
    <property type="match status" value="1"/>
</dbReference>
<dbReference type="InterPro" id="IPR003439">
    <property type="entry name" value="ABC_transporter-like_ATP-bd"/>
</dbReference>
<evidence type="ECO:0000313" key="9">
    <source>
        <dbReference type="Proteomes" id="UP000486903"/>
    </source>
</evidence>
<name>A0A0M1LV73_CLOBO</name>
<evidence type="ECO:0000256" key="3">
    <source>
        <dbReference type="ARBA" id="ARBA00022741"/>
    </source>
</evidence>
<dbReference type="Proteomes" id="UP000486903">
    <property type="component" value="Unassembled WGS sequence"/>
</dbReference>
<dbReference type="GO" id="GO:0016887">
    <property type="term" value="F:ATP hydrolysis activity"/>
    <property type="evidence" value="ECO:0007669"/>
    <property type="project" value="InterPro"/>
</dbReference>
<sequence length="244" mass="27347">MDELAIKLENVSMHFRKSTQKINSFKEYFIKRVKKQIAYEEFIALNNVNLSIKKGEVVGFVGLNGAGKSTLLKVVSRVQKPTTGNVVINGKVSPLLELGAGFDNDLTGRENIYLNGLILGYKREFISSTLDEIINFAELKEFIDVPIKNYSSGMKARLGFSIATVSVPEILIVDEVLSVGDGRFRKKSEERMLDLIKSDATVLFVSHSLAQIRRLCTKVIWLEKGEIKMIGDTKEVCDAYEAYL</sequence>
<dbReference type="InterPro" id="IPR027417">
    <property type="entry name" value="P-loop_NTPase"/>
</dbReference>
<dbReference type="GO" id="GO:0140359">
    <property type="term" value="F:ABC-type transporter activity"/>
    <property type="evidence" value="ECO:0007669"/>
    <property type="project" value="InterPro"/>
</dbReference>
<reference evidence="8 9" key="1">
    <citation type="submission" date="2019-04" db="EMBL/GenBank/DDBJ databases">
        <title>Genome sequencing of Clostridium botulinum Groups I-IV and Clostridium butyricum.</title>
        <authorList>
            <person name="Brunt J."/>
            <person name="Van Vliet A.H.M."/>
            <person name="Stringer S.C."/>
            <person name="Carter A.T."/>
            <person name="Peck M.W."/>
        </authorList>
    </citation>
    <scope>NUCLEOTIDE SEQUENCE [LARGE SCALE GENOMIC DNA]</scope>
    <source>
        <strain evidence="7 9">BL81</strain>
        <strain evidence="6 8">CB-K-33E</strain>
    </source>
</reference>
<dbReference type="InterPro" id="IPR003593">
    <property type="entry name" value="AAA+_ATPase"/>
</dbReference>
<dbReference type="AlphaFoldDB" id="A0A0M1LV73"/>
<keyword evidence="2" id="KW-0813">Transport</keyword>
<dbReference type="InterPro" id="IPR050683">
    <property type="entry name" value="Bact_Polysacc_Export_ATP-bd"/>
</dbReference>
<dbReference type="Pfam" id="PF00005">
    <property type="entry name" value="ABC_tran"/>
    <property type="match status" value="1"/>
</dbReference>
<evidence type="ECO:0000256" key="1">
    <source>
        <dbReference type="ARBA" id="ARBA00005417"/>
    </source>
</evidence>
<dbReference type="OrthoDB" id="9778870at2"/>
<evidence type="ECO:0000256" key="4">
    <source>
        <dbReference type="ARBA" id="ARBA00022840"/>
    </source>
</evidence>
<evidence type="ECO:0000259" key="5">
    <source>
        <dbReference type="PROSITE" id="PS50893"/>
    </source>
</evidence>
<evidence type="ECO:0000313" key="7">
    <source>
        <dbReference type="EMBL" id="NFV25950.1"/>
    </source>
</evidence>
<dbReference type="InterPro" id="IPR017871">
    <property type="entry name" value="ABC_transporter-like_CS"/>
</dbReference>
<dbReference type="PANTHER" id="PTHR46743:SF2">
    <property type="entry name" value="TEICHOIC ACIDS EXPORT ATP-BINDING PROTEIN TAGH"/>
    <property type="match status" value="1"/>
</dbReference>
<accession>A0A0M1LV73</accession>
<dbReference type="Gene3D" id="3.40.50.300">
    <property type="entry name" value="P-loop containing nucleotide triphosphate hydrolases"/>
    <property type="match status" value="1"/>
</dbReference>
<dbReference type="GO" id="GO:0016020">
    <property type="term" value="C:membrane"/>
    <property type="evidence" value="ECO:0007669"/>
    <property type="project" value="InterPro"/>
</dbReference>
<evidence type="ECO:0000313" key="8">
    <source>
        <dbReference type="Proteomes" id="UP000473681"/>
    </source>
</evidence>
<evidence type="ECO:0000313" key="6">
    <source>
        <dbReference type="EMBL" id="NFN34423.1"/>
    </source>
</evidence>
<dbReference type="Proteomes" id="UP000473681">
    <property type="component" value="Unassembled WGS sequence"/>
</dbReference>
<dbReference type="PANTHER" id="PTHR46743">
    <property type="entry name" value="TEICHOIC ACIDS EXPORT ATP-BINDING PROTEIN TAGH"/>
    <property type="match status" value="1"/>
</dbReference>
<evidence type="ECO:0000256" key="2">
    <source>
        <dbReference type="ARBA" id="ARBA00022448"/>
    </source>
</evidence>
<keyword evidence="4 7" id="KW-0067">ATP-binding</keyword>
<gene>
    <name evidence="6" type="ORF">FDB51_04610</name>
    <name evidence="7" type="ORF">FDG31_07135</name>
</gene>
<dbReference type="PROSITE" id="PS00211">
    <property type="entry name" value="ABC_TRANSPORTER_1"/>
    <property type="match status" value="1"/>
</dbReference>
<dbReference type="EMBL" id="SWVK01000005">
    <property type="protein sequence ID" value="NFN34423.1"/>
    <property type="molecule type" value="Genomic_DNA"/>
</dbReference>
<keyword evidence="3" id="KW-0547">Nucleotide-binding</keyword>
<dbReference type="PROSITE" id="PS50893">
    <property type="entry name" value="ABC_TRANSPORTER_2"/>
    <property type="match status" value="1"/>
</dbReference>
<dbReference type="GO" id="GO:0005524">
    <property type="term" value="F:ATP binding"/>
    <property type="evidence" value="ECO:0007669"/>
    <property type="project" value="UniProtKB-KW"/>
</dbReference>
<dbReference type="SMART" id="SM00382">
    <property type="entry name" value="AAA"/>
    <property type="match status" value="1"/>
</dbReference>
<organism evidence="7 9">
    <name type="scientific">Clostridium botulinum</name>
    <dbReference type="NCBI Taxonomy" id="1491"/>
    <lineage>
        <taxon>Bacteria</taxon>
        <taxon>Bacillati</taxon>
        <taxon>Bacillota</taxon>
        <taxon>Clostridia</taxon>
        <taxon>Eubacteriales</taxon>
        <taxon>Clostridiaceae</taxon>
        <taxon>Clostridium</taxon>
    </lineage>
</organism>
<comment type="caution">
    <text evidence="7">The sequence shown here is derived from an EMBL/GenBank/DDBJ whole genome shotgun (WGS) entry which is preliminary data.</text>
</comment>
<feature type="domain" description="ABC transporter" evidence="5">
    <location>
        <begin position="6"/>
        <end position="244"/>
    </location>
</feature>
<dbReference type="InterPro" id="IPR015860">
    <property type="entry name" value="ABC_transpr_TagH-like"/>
</dbReference>